<sequence>MFDSAKLIQHQSPKKRLSSPLIHFSSLFFSHSLLLNVVAHRCFTRLRVKAVDPHPSKCSIGTQFAPSKKRSVMTVKASSESTDCEQQVPSESKKEDLSVGQLLLEFKMQQMVEQKMRMKLAKKIRLCRKLLVRKRKKRK</sequence>
<protein>
    <submittedName>
        <fullName evidence="2">Uncharacterized protein</fullName>
    </submittedName>
</protein>
<proteinExistence type="predicted"/>
<feature type="transmembrane region" description="Helical" evidence="1">
    <location>
        <begin position="20"/>
        <end position="39"/>
    </location>
</feature>
<dbReference type="PANTHER" id="PTHR34678:SF1">
    <property type="entry name" value="LARGE RIBOSOMAL SUBUNIT PROTEIN CL37"/>
    <property type="match status" value="1"/>
</dbReference>
<dbReference type="EMBL" id="JBBPBN010000030">
    <property type="protein sequence ID" value="KAK9005755.1"/>
    <property type="molecule type" value="Genomic_DNA"/>
</dbReference>
<keyword evidence="3" id="KW-1185">Reference proteome</keyword>
<accession>A0ABR2QYI5</accession>
<reference evidence="2 3" key="1">
    <citation type="journal article" date="2024" name="G3 (Bethesda)">
        <title>Genome assembly of Hibiscus sabdariffa L. provides insights into metabolisms of medicinal natural products.</title>
        <authorList>
            <person name="Kim T."/>
        </authorList>
    </citation>
    <scope>NUCLEOTIDE SEQUENCE [LARGE SCALE GENOMIC DNA]</scope>
    <source>
        <strain evidence="2">TK-2024</strain>
        <tissue evidence="2">Old leaves</tissue>
    </source>
</reference>
<evidence type="ECO:0000313" key="2">
    <source>
        <dbReference type="EMBL" id="KAK9005755.1"/>
    </source>
</evidence>
<evidence type="ECO:0000313" key="3">
    <source>
        <dbReference type="Proteomes" id="UP001396334"/>
    </source>
</evidence>
<gene>
    <name evidence="2" type="ORF">V6N11_043175</name>
</gene>
<dbReference type="InterPro" id="IPR040307">
    <property type="entry name" value="Ribosomal_cL37"/>
</dbReference>
<name>A0ABR2QYI5_9ROSI</name>
<dbReference type="Proteomes" id="UP001396334">
    <property type="component" value="Unassembled WGS sequence"/>
</dbReference>
<dbReference type="PANTHER" id="PTHR34678">
    <property type="entry name" value="50S RIBOSOMAL PROTEIN 5, CHLOROPLASTIC"/>
    <property type="match status" value="1"/>
</dbReference>
<keyword evidence="1" id="KW-0812">Transmembrane</keyword>
<keyword evidence="1" id="KW-0472">Membrane</keyword>
<keyword evidence="1" id="KW-1133">Transmembrane helix</keyword>
<comment type="caution">
    <text evidence="2">The sequence shown here is derived from an EMBL/GenBank/DDBJ whole genome shotgun (WGS) entry which is preliminary data.</text>
</comment>
<organism evidence="2 3">
    <name type="scientific">Hibiscus sabdariffa</name>
    <name type="common">roselle</name>
    <dbReference type="NCBI Taxonomy" id="183260"/>
    <lineage>
        <taxon>Eukaryota</taxon>
        <taxon>Viridiplantae</taxon>
        <taxon>Streptophyta</taxon>
        <taxon>Embryophyta</taxon>
        <taxon>Tracheophyta</taxon>
        <taxon>Spermatophyta</taxon>
        <taxon>Magnoliopsida</taxon>
        <taxon>eudicotyledons</taxon>
        <taxon>Gunneridae</taxon>
        <taxon>Pentapetalae</taxon>
        <taxon>rosids</taxon>
        <taxon>malvids</taxon>
        <taxon>Malvales</taxon>
        <taxon>Malvaceae</taxon>
        <taxon>Malvoideae</taxon>
        <taxon>Hibiscus</taxon>
    </lineage>
</organism>
<evidence type="ECO:0000256" key="1">
    <source>
        <dbReference type="SAM" id="Phobius"/>
    </source>
</evidence>